<feature type="compositionally biased region" description="Pro residues" evidence="2">
    <location>
        <begin position="86"/>
        <end position="101"/>
    </location>
</feature>
<feature type="region of interest" description="Disordered" evidence="2">
    <location>
        <begin position="460"/>
        <end position="483"/>
    </location>
</feature>
<organism evidence="4 5">
    <name type="scientific">Paragonimus westermani</name>
    <dbReference type="NCBI Taxonomy" id="34504"/>
    <lineage>
        <taxon>Eukaryota</taxon>
        <taxon>Metazoa</taxon>
        <taxon>Spiralia</taxon>
        <taxon>Lophotrochozoa</taxon>
        <taxon>Platyhelminthes</taxon>
        <taxon>Trematoda</taxon>
        <taxon>Digenea</taxon>
        <taxon>Plagiorchiida</taxon>
        <taxon>Troglotremata</taxon>
        <taxon>Troglotrematidae</taxon>
        <taxon>Paragonimus</taxon>
    </lineage>
</organism>
<dbReference type="GO" id="GO:0005634">
    <property type="term" value="C:nucleus"/>
    <property type="evidence" value="ECO:0007669"/>
    <property type="project" value="TreeGrafter"/>
</dbReference>
<evidence type="ECO:0000259" key="3">
    <source>
        <dbReference type="Pfam" id="PF03914"/>
    </source>
</evidence>
<evidence type="ECO:0000313" key="5">
    <source>
        <dbReference type="Proteomes" id="UP000324629"/>
    </source>
</evidence>
<evidence type="ECO:0000256" key="2">
    <source>
        <dbReference type="SAM" id="MobiDB-lite"/>
    </source>
</evidence>
<feature type="domain" description="CCAAT-binding factor" evidence="3">
    <location>
        <begin position="5"/>
        <end position="169"/>
    </location>
</feature>
<name>A0A5J4NWJ5_9TREM</name>
<feature type="compositionally biased region" description="Acidic residues" evidence="2">
    <location>
        <begin position="324"/>
        <end position="336"/>
    </location>
</feature>
<dbReference type="Proteomes" id="UP000324629">
    <property type="component" value="Unassembled WGS sequence"/>
</dbReference>
<dbReference type="AlphaFoldDB" id="A0A5J4NWJ5"/>
<feature type="compositionally biased region" description="Acidic residues" evidence="2">
    <location>
        <begin position="362"/>
        <end position="390"/>
    </location>
</feature>
<protein>
    <submittedName>
        <fullName evidence="4">Ribosome biogenesis protein MAK21</fullName>
    </submittedName>
</protein>
<dbReference type="InterPro" id="IPR005612">
    <property type="entry name" value="CCAAT-binding_factor"/>
</dbReference>
<evidence type="ECO:0000313" key="4">
    <source>
        <dbReference type="EMBL" id="KAA3680097.1"/>
    </source>
</evidence>
<feature type="region of interest" description="Disordered" evidence="2">
    <location>
        <begin position="297"/>
        <end position="400"/>
    </location>
</feature>
<reference evidence="4 5" key="1">
    <citation type="journal article" date="2019" name="Gigascience">
        <title>Whole-genome sequence of the oriental lung fluke Paragonimus westermani.</title>
        <authorList>
            <person name="Oey H."/>
            <person name="Zakrzewski M."/>
            <person name="Narain K."/>
            <person name="Devi K.R."/>
            <person name="Agatsuma T."/>
            <person name="Nawaratna S."/>
            <person name="Gobert G.N."/>
            <person name="Jones M.K."/>
            <person name="Ragan M.A."/>
            <person name="McManus D.P."/>
            <person name="Krause L."/>
        </authorList>
    </citation>
    <scope>NUCLEOTIDE SEQUENCE [LARGE SCALE GENOMIC DNA]</scope>
    <source>
        <strain evidence="4 5">IND2009</strain>
    </source>
</reference>
<accession>A0A5J4NWJ5</accession>
<evidence type="ECO:0000256" key="1">
    <source>
        <dbReference type="ARBA" id="ARBA00007797"/>
    </source>
</evidence>
<comment type="similarity">
    <text evidence="1">Belongs to the CBF/MAK21 family.</text>
</comment>
<sequence length="483" mass="53823">MLADMDVERTTAYAQRLLQLCVLHPEPGFVVGVLILLGKVQATRKQIIVSSQASVLSQTDRLVNNASDDEDERFEDASESDSDIPVPSPKVPPVLSQPPEPSLTSWDHRQLSSSKGPRKNIAKIRGTNYSFMTYNPNAREPLFARAGGYPSWPLVLLTSHAHPTVSLFAKQLLRQEPVVYTGNPFSDFSSLHFLDRFAYKKPKVNKKSKSAIPPGRVLQRQEGIGSGSRAFPVNSAAFRHLSADRVAADEQFFHTYFNFLDSHFGIKPKKRSAAEESDQSVSDDEFDKYLEKYEKGLVPTADELDDGDDEGGFDEVGNLSEPSGVDDDDAEPDAADEAAFAMMDGVTSSVSHGRRPKLDSFVNDEDEVMNMDLDFDDDDGNENEESDSEEEHLSVKKRSRSSTLQALFTSAEEVGQLYGAQETAKERKQRLWEEKRALISSDRLGSKKRVKRAHPLGIKRKHKGKHTIVNRSGGLPVNKRRRS</sequence>
<proteinExistence type="inferred from homology"/>
<dbReference type="Pfam" id="PF03914">
    <property type="entry name" value="CBF"/>
    <property type="match status" value="1"/>
</dbReference>
<gene>
    <name evidence="4" type="ORF">DEA37_0014275</name>
</gene>
<comment type="caution">
    <text evidence="4">The sequence shown here is derived from an EMBL/GenBank/DDBJ whole genome shotgun (WGS) entry which is preliminary data.</text>
</comment>
<feature type="compositionally biased region" description="Acidic residues" evidence="2">
    <location>
        <begin position="302"/>
        <end position="313"/>
    </location>
</feature>
<feature type="region of interest" description="Disordered" evidence="2">
    <location>
        <begin position="65"/>
        <end position="118"/>
    </location>
</feature>
<dbReference type="PANTHER" id="PTHR12048:SF0">
    <property type="entry name" value="CCAAT_ENHANCER-BINDING PROTEIN ZETA"/>
    <property type="match status" value="1"/>
</dbReference>
<keyword evidence="5" id="KW-1185">Reference proteome</keyword>
<dbReference type="PANTHER" id="PTHR12048">
    <property type="entry name" value="CCAAT-BINDING FACTOR-RELATED"/>
    <property type="match status" value="1"/>
</dbReference>
<dbReference type="EMBL" id="QNGE01000536">
    <property type="protein sequence ID" value="KAA3680097.1"/>
    <property type="molecule type" value="Genomic_DNA"/>
</dbReference>
<dbReference type="InterPro" id="IPR040155">
    <property type="entry name" value="CEBPZ/Mak21-like"/>
</dbReference>
<feature type="compositionally biased region" description="Acidic residues" evidence="2">
    <location>
        <begin position="67"/>
        <end position="82"/>
    </location>
</feature>